<feature type="compositionally biased region" description="Polar residues" evidence="1">
    <location>
        <begin position="14"/>
        <end position="24"/>
    </location>
</feature>
<accession>A0A5B7IUA1</accession>
<gene>
    <name evidence="2" type="ORF">E2C01_080857</name>
</gene>
<keyword evidence="3" id="KW-1185">Reference proteome</keyword>
<evidence type="ECO:0000256" key="1">
    <source>
        <dbReference type="SAM" id="MobiDB-lite"/>
    </source>
</evidence>
<feature type="region of interest" description="Disordered" evidence="1">
    <location>
        <begin position="1"/>
        <end position="60"/>
    </location>
</feature>
<dbReference type="Proteomes" id="UP000324222">
    <property type="component" value="Unassembled WGS sequence"/>
</dbReference>
<name>A0A5B7IUA1_PORTR</name>
<sequence length="71" mass="7791">MGEIKVHRTIPAVDSSSGNASGSQDAVIPLEDTETQQCKQKLPGSSGSPLLSRRTTSYTNNGCRRSYWRMF</sequence>
<evidence type="ECO:0000313" key="2">
    <source>
        <dbReference type="EMBL" id="MPC86045.1"/>
    </source>
</evidence>
<comment type="caution">
    <text evidence="2">The sequence shown here is derived from an EMBL/GenBank/DDBJ whole genome shotgun (WGS) entry which is preliminary data.</text>
</comment>
<protein>
    <submittedName>
        <fullName evidence="2">Uncharacterized protein</fullName>
    </submittedName>
</protein>
<dbReference type="EMBL" id="VSRR010070323">
    <property type="protein sequence ID" value="MPC86045.1"/>
    <property type="molecule type" value="Genomic_DNA"/>
</dbReference>
<organism evidence="2 3">
    <name type="scientific">Portunus trituberculatus</name>
    <name type="common">Swimming crab</name>
    <name type="synonym">Neptunus trituberculatus</name>
    <dbReference type="NCBI Taxonomy" id="210409"/>
    <lineage>
        <taxon>Eukaryota</taxon>
        <taxon>Metazoa</taxon>
        <taxon>Ecdysozoa</taxon>
        <taxon>Arthropoda</taxon>
        <taxon>Crustacea</taxon>
        <taxon>Multicrustacea</taxon>
        <taxon>Malacostraca</taxon>
        <taxon>Eumalacostraca</taxon>
        <taxon>Eucarida</taxon>
        <taxon>Decapoda</taxon>
        <taxon>Pleocyemata</taxon>
        <taxon>Brachyura</taxon>
        <taxon>Eubrachyura</taxon>
        <taxon>Portunoidea</taxon>
        <taxon>Portunidae</taxon>
        <taxon>Portuninae</taxon>
        <taxon>Portunus</taxon>
    </lineage>
</organism>
<proteinExistence type="predicted"/>
<feature type="compositionally biased region" description="Low complexity" evidence="1">
    <location>
        <begin position="43"/>
        <end position="57"/>
    </location>
</feature>
<evidence type="ECO:0000313" key="3">
    <source>
        <dbReference type="Proteomes" id="UP000324222"/>
    </source>
</evidence>
<reference evidence="2 3" key="1">
    <citation type="submission" date="2019-05" db="EMBL/GenBank/DDBJ databases">
        <title>Another draft genome of Portunus trituberculatus and its Hox gene families provides insights of decapod evolution.</title>
        <authorList>
            <person name="Jeong J.-H."/>
            <person name="Song I."/>
            <person name="Kim S."/>
            <person name="Choi T."/>
            <person name="Kim D."/>
            <person name="Ryu S."/>
            <person name="Kim W."/>
        </authorList>
    </citation>
    <scope>NUCLEOTIDE SEQUENCE [LARGE SCALE GENOMIC DNA]</scope>
    <source>
        <tissue evidence="2">Muscle</tissue>
    </source>
</reference>
<dbReference type="AlphaFoldDB" id="A0A5B7IUA1"/>